<dbReference type="PRINTS" id="PR01438">
    <property type="entry name" value="UNVRSLSTRESS"/>
</dbReference>
<feature type="domain" description="UspA" evidence="2">
    <location>
        <begin position="146"/>
        <end position="270"/>
    </location>
</feature>
<comment type="similarity">
    <text evidence="1">Belongs to the universal stress protein A family.</text>
</comment>
<dbReference type="InterPro" id="IPR006016">
    <property type="entry name" value="UspA"/>
</dbReference>
<dbReference type="PANTHER" id="PTHR46268:SF6">
    <property type="entry name" value="UNIVERSAL STRESS PROTEIN UP12"/>
    <property type="match status" value="1"/>
</dbReference>
<dbReference type="Gene3D" id="3.40.50.620">
    <property type="entry name" value="HUPs"/>
    <property type="match status" value="2"/>
</dbReference>
<dbReference type="InterPro" id="IPR014729">
    <property type="entry name" value="Rossmann-like_a/b/a_fold"/>
</dbReference>
<dbReference type="EMBL" id="BRVO01000001">
    <property type="protein sequence ID" value="GLB48898.1"/>
    <property type="molecule type" value="Genomic_DNA"/>
</dbReference>
<name>A0ABQ5MHM9_9FLAO</name>
<comment type="caution">
    <text evidence="3">The sequence shown here is derived from an EMBL/GenBank/DDBJ whole genome shotgun (WGS) entry which is preliminary data.</text>
</comment>
<gene>
    <name evidence="3" type="primary">uspA_1</name>
    <name evidence="3" type="ORF">Y10_12660</name>
</gene>
<protein>
    <submittedName>
        <fullName evidence="3">Universal stress protein UspA</fullName>
    </submittedName>
</protein>
<organism evidence="3 4">
    <name type="scientific">Neptunitalea lumnitzerae</name>
    <dbReference type="NCBI Taxonomy" id="2965509"/>
    <lineage>
        <taxon>Bacteria</taxon>
        <taxon>Pseudomonadati</taxon>
        <taxon>Bacteroidota</taxon>
        <taxon>Flavobacteriia</taxon>
        <taxon>Flavobacteriales</taxon>
        <taxon>Flavobacteriaceae</taxon>
        <taxon>Neptunitalea</taxon>
    </lineage>
</organism>
<dbReference type="PANTHER" id="PTHR46268">
    <property type="entry name" value="STRESS RESPONSE PROTEIN NHAX"/>
    <property type="match status" value="1"/>
</dbReference>
<accession>A0ABQ5MHM9</accession>
<proteinExistence type="inferred from homology"/>
<dbReference type="SUPFAM" id="SSF52402">
    <property type="entry name" value="Adenine nucleotide alpha hydrolases-like"/>
    <property type="match status" value="2"/>
</dbReference>
<feature type="domain" description="UspA" evidence="2">
    <location>
        <begin position="2"/>
        <end position="138"/>
    </location>
</feature>
<evidence type="ECO:0000256" key="1">
    <source>
        <dbReference type="ARBA" id="ARBA00008791"/>
    </source>
</evidence>
<dbReference type="CDD" id="cd00293">
    <property type="entry name" value="USP-like"/>
    <property type="match status" value="2"/>
</dbReference>
<evidence type="ECO:0000313" key="4">
    <source>
        <dbReference type="Proteomes" id="UP001143543"/>
    </source>
</evidence>
<keyword evidence="4" id="KW-1185">Reference proteome</keyword>
<dbReference type="RefSeq" id="WP_281764522.1">
    <property type="nucleotide sequence ID" value="NZ_BRVO01000001.1"/>
</dbReference>
<evidence type="ECO:0000313" key="3">
    <source>
        <dbReference type="EMBL" id="GLB48898.1"/>
    </source>
</evidence>
<dbReference type="Proteomes" id="UP001143543">
    <property type="component" value="Unassembled WGS sequence"/>
</dbReference>
<evidence type="ECO:0000259" key="2">
    <source>
        <dbReference type="Pfam" id="PF00582"/>
    </source>
</evidence>
<reference evidence="3" key="1">
    <citation type="submission" date="2022-07" db="EMBL/GenBank/DDBJ databases">
        <title>Taxonomy of Novel Oxalotrophic and Methylotrophic Bacteria.</title>
        <authorList>
            <person name="Sahin N."/>
            <person name="Tani A."/>
        </authorList>
    </citation>
    <scope>NUCLEOTIDE SEQUENCE</scope>
    <source>
        <strain evidence="3">Y10</strain>
    </source>
</reference>
<dbReference type="Pfam" id="PF00582">
    <property type="entry name" value="Usp"/>
    <property type="match status" value="2"/>
</dbReference>
<sequence>MNKIIIPVDFSEHSEHALFAASVLAKKTNTEIEVVHMLELSEALLNKSESQQQMEAIYYMRLAEKKFDEFLDKDYLKGFKITPVIKHFKVFSELAEMASDADLIIMGSHGTSGVEEFFMGSNTEKVVRTSDVPVLVVKDRVNLDIETVVFACDLKEENIAAYNKAQKMFNAIGAKVQLLYVNLPNDYFLSTHEIKELTDKFLAKTAKEPDFPVAYYSDYTVEDGVLNFSNTISADVIAIPTHGRTGMAHFFNGSIGEDIANHALLPVVTFKI</sequence>
<dbReference type="InterPro" id="IPR006015">
    <property type="entry name" value="Universal_stress_UspA"/>
</dbReference>